<evidence type="ECO:0000259" key="3">
    <source>
        <dbReference type="Pfam" id="PF21447"/>
    </source>
</evidence>
<evidence type="ECO:0000256" key="1">
    <source>
        <dbReference type="ARBA" id="ARBA00007125"/>
    </source>
</evidence>
<feature type="domain" description="Ppx/GppA phosphatase C-terminal" evidence="3">
    <location>
        <begin position="310"/>
        <end position="467"/>
    </location>
</feature>
<dbReference type="Gene3D" id="3.30.420.150">
    <property type="entry name" value="Exopolyphosphatase. Domain 2"/>
    <property type="match status" value="1"/>
</dbReference>
<keyword evidence="4" id="KW-0378">Hydrolase</keyword>
<dbReference type="GO" id="GO:0004309">
    <property type="term" value="F:exopolyphosphatase activity"/>
    <property type="evidence" value="ECO:0007669"/>
    <property type="project" value="UniProtKB-EC"/>
</dbReference>
<dbReference type="InterPro" id="IPR050273">
    <property type="entry name" value="GppA/Ppx_hydrolase"/>
</dbReference>
<dbReference type="Gene3D" id="3.30.420.40">
    <property type="match status" value="1"/>
</dbReference>
<protein>
    <submittedName>
        <fullName evidence="4">Exopolyphosphatase/guanosine-5'-triphosphate, 3'-diphosphate pyrophosphatase</fullName>
        <ecNumber evidence="4">3.6.1.11</ecNumber>
        <ecNumber evidence="4">3.6.1.40</ecNumber>
    </submittedName>
</protein>
<name>A0ABS2P6G9_9BACL</name>
<comment type="caution">
    <text evidence="4">The sequence shown here is derived from an EMBL/GenBank/DDBJ whole genome shotgun (WGS) entry which is preliminary data.</text>
</comment>
<dbReference type="SUPFAM" id="SSF53067">
    <property type="entry name" value="Actin-like ATPase domain"/>
    <property type="match status" value="2"/>
</dbReference>
<dbReference type="InterPro" id="IPR003695">
    <property type="entry name" value="Ppx_GppA_N"/>
</dbReference>
<evidence type="ECO:0000313" key="5">
    <source>
        <dbReference type="Proteomes" id="UP000741863"/>
    </source>
</evidence>
<dbReference type="RefSeq" id="WP_204695169.1">
    <property type="nucleotide sequence ID" value="NZ_JAFBEC010000001.1"/>
</dbReference>
<dbReference type="GO" id="GO:0008894">
    <property type="term" value="F:guanosine-5'-triphosphate,3'-diphosphate diphosphatase activity"/>
    <property type="evidence" value="ECO:0007669"/>
    <property type="project" value="UniProtKB-EC"/>
</dbReference>
<dbReference type="EMBL" id="JAFBEC010000001">
    <property type="protein sequence ID" value="MBM7631005.1"/>
    <property type="molecule type" value="Genomic_DNA"/>
</dbReference>
<dbReference type="Pfam" id="PF21447">
    <property type="entry name" value="Ppx-GppA_III"/>
    <property type="match status" value="1"/>
</dbReference>
<accession>A0ABS2P6G9</accession>
<dbReference type="EC" id="3.6.1.11" evidence="4"/>
<evidence type="ECO:0000313" key="4">
    <source>
        <dbReference type="EMBL" id="MBM7631005.1"/>
    </source>
</evidence>
<sequence>MDAAIITISSQIMTLKIYESKTRVVEETLQFRVSIGHDIYHAGLIELTTLKEMCRGLEGFRLKLEEFAIKEALVFATASIREAENALYVKDYVYNRTGFSWYWLDNAEERQYHQLAVAEHVPNYQERLKEGALLVDIGSGSIQLTMYQQEKLLFSQHVKLGPLRIQEVVTRMENQIDRHQDLIEDYILSKIESLQPIIESTQELKHLIVFGTDLKAFNQLFQAYDQLTVDHFHEVYTQLHEKEPRAFATEFQVSRAEYLQLLPSVIILKLMLQWTNASQLHRSESDLCDGLIAAQNERALLAFEQDLMTAVWRIAERFQCSKLNNDAVLMYATRVFDQTGDIHNLSNRERLLLQVACILRNIGNLVSMNHHYLHSYYLINEMEVIGLSNREKQIIAHCVRYHSSLTPLNDTLHFQTLPEQQAVIIGKLTAILRIADALDDSRQQKISRVNVTIEKQNVHLDLYSNDEITLESWVLSNKASYFECVFGMNFTFKEIRSNVLA</sequence>
<dbReference type="InterPro" id="IPR043129">
    <property type="entry name" value="ATPase_NBD"/>
</dbReference>
<dbReference type="InterPro" id="IPR048950">
    <property type="entry name" value="Ppx_GppA_C"/>
</dbReference>
<reference evidence="4 5" key="1">
    <citation type="submission" date="2021-01" db="EMBL/GenBank/DDBJ databases">
        <title>Genomic Encyclopedia of Type Strains, Phase IV (KMG-IV): sequencing the most valuable type-strain genomes for metagenomic binning, comparative biology and taxonomic classification.</title>
        <authorList>
            <person name="Goeker M."/>
        </authorList>
    </citation>
    <scope>NUCLEOTIDE SEQUENCE [LARGE SCALE GENOMIC DNA]</scope>
    <source>
        <strain evidence="4 5">DSM 25540</strain>
    </source>
</reference>
<dbReference type="Proteomes" id="UP000741863">
    <property type="component" value="Unassembled WGS sequence"/>
</dbReference>
<evidence type="ECO:0000259" key="2">
    <source>
        <dbReference type="Pfam" id="PF02541"/>
    </source>
</evidence>
<dbReference type="PANTHER" id="PTHR30005">
    <property type="entry name" value="EXOPOLYPHOSPHATASE"/>
    <property type="match status" value="1"/>
</dbReference>
<gene>
    <name evidence="4" type="ORF">JOD17_000096</name>
</gene>
<organism evidence="4 5">
    <name type="scientific">Geomicrobium sediminis</name>
    <dbReference type="NCBI Taxonomy" id="1347788"/>
    <lineage>
        <taxon>Bacteria</taxon>
        <taxon>Bacillati</taxon>
        <taxon>Bacillota</taxon>
        <taxon>Bacilli</taxon>
        <taxon>Bacillales</taxon>
        <taxon>Geomicrobium</taxon>
    </lineage>
</organism>
<comment type="similarity">
    <text evidence="1">Belongs to the GppA/Ppx family.</text>
</comment>
<keyword evidence="5" id="KW-1185">Reference proteome</keyword>
<dbReference type="Gene3D" id="1.10.3210.10">
    <property type="entry name" value="Hypothetical protein af1432"/>
    <property type="match status" value="1"/>
</dbReference>
<feature type="domain" description="Ppx/GppA phosphatase N-terminal" evidence="2">
    <location>
        <begin position="30"/>
        <end position="293"/>
    </location>
</feature>
<dbReference type="EC" id="3.6.1.40" evidence="4"/>
<dbReference type="Pfam" id="PF02541">
    <property type="entry name" value="Ppx-GppA"/>
    <property type="match status" value="1"/>
</dbReference>
<dbReference type="SUPFAM" id="SSF109604">
    <property type="entry name" value="HD-domain/PDEase-like"/>
    <property type="match status" value="1"/>
</dbReference>
<proteinExistence type="inferred from homology"/>
<dbReference type="PANTHER" id="PTHR30005:SF0">
    <property type="entry name" value="RETROGRADE REGULATION PROTEIN 2"/>
    <property type="match status" value="1"/>
</dbReference>